<feature type="compositionally biased region" description="Low complexity" evidence="1">
    <location>
        <begin position="298"/>
        <end position="309"/>
    </location>
</feature>
<feature type="compositionally biased region" description="Basic and acidic residues" evidence="1">
    <location>
        <begin position="1058"/>
        <end position="1068"/>
    </location>
</feature>
<accession>A0AAE8SV90</accession>
<feature type="compositionally biased region" description="Acidic residues" evidence="1">
    <location>
        <begin position="789"/>
        <end position="804"/>
    </location>
</feature>
<dbReference type="EMBL" id="ONZQ02000006">
    <property type="protein sequence ID" value="SPO02505.1"/>
    <property type="molecule type" value="Genomic_DNA"/>
</dbReference>
<feature type="region of interest" description="Disordered" evidence="1">
    <location>
        <begin position="1306"/>
        <end position="1404"/>
    </location>
</feature>
<keyword evidence="3" id="KW-1185">Reference proteome</keyword>
<name>A0AAE8SV90_9PEZI</name>
<feature type="compositionally biased region" description="Polar residues" evidence="1">
    <location>
        <begin position="709"/>
        <end position="731"/>
    </location>
</feature>
<proteinExistence type="predicted"/>
<sequence>MNPSRGGKARPGRPRKTTPGSAAPVTQAADFMESVTPTQSPNYANDRTPQTVPQDRKVSGPRKQSYPSRLTPGGHKLIAEEREKDRQRKDTWGSSFSEGEDFDDANREANRKGGHSLRKRARVDYSSEYIDDELGARSKAQPTPAPRGRKRKSGIDDDLDHETGHVHRRRATENWRSDPSPRRKYPARRSIGPGSYAELADEKDALDTIEVGGRVQFDDSPEQAEEQEYRDATPPSPSPKTEPKKEPERFLIGIPIPASLMTGDVRLPGFTKSPDIFEASAHAAPVPEETVSPKQMPAAEAEAGQEDAGIPPNIDGEGTKADTSSDQVASAQAEPTPAAPEKEEAAPVEVAPKEASQRAPSDTAPTDTKPVVPEPAEAVMKDAVPAVAEQPETAPTEAASVEPEVSSHLISSVKTDTRPESSARDEAELQKQGSPAKEETQLHTRRNSAPGLPSPAPITSGSTDAVDLLGRRWKEFEDLEPTSGPVSAITLQEIEPALDAKTADSGIKTVEAVEVVEAVGTPGPALEPAPKLEAIPELILTPAVESEAMPETAPVAIPESKPEALPEPAPRPIMVPESMLVSEPEAISEPVPEPSPSLQVDGATEARESSASESFQEATEARESSSSESFQDATEAAEATELEPPVDVTASTEDQFPKGSKVHIIAIETTDKTIEPIVETKSSAPAKPWSHLTPHVAGLWTMQPESRLPQATQANDSFTSKGSSTPSTKAAETNGEPAVNGDNADVPHEMDEDGDEPIESVAVSPRAETPTMGSPVPELNHATAADSPAADEDDEAVDEVEEVSEGPPQTQRFYKYPRLRDPDEFGDVIQHFKDMPTEDLYEMCGFVDETLVALQKEYLMLGAIVDDFENVERRKAHDEAYEQLEKRGAKVSRKTFVLKGYRAPMTEEEKETAYQRHQDRIQAAAYGFRYDSHQSKVGKQDPALQRLIGGSDDGEPRRTLRSDPSRSAKATEAADEVPAVPGKRVRRPRELFDPVAATSRGSTPVPTRRKRGGRATSADVEDSPINGVDHNGHLGNGVSHPLASSFSQPEKPKRGRKREAEPAGHEVGEGAMLPPPPPKRIRRASTKAQLAAEEGHVVGHEHQAVFPATPLAPAPPATPVETFAESVESPPKKRIVTLKTKAKSFRALSRALAAAAPADSSAQEERPTTSSSTNSSGAGDWSAYRQKRRRKTRDYDDEEADYEEGGPGVQKAKRARKVTKKAEESVADNTLQLPSIHDGVVPEYHHQHQPGHHQGPSGAQATPAKGRIRLVKPGGSVAGGASVAVAPAAASPVGANGVPVVEDAATKKKRKAAQKAKQLEEAQGELSAQEYAALSKSEKMSHSMKSRWASGSMQQAVDKRKATLAKKKAAKAAGPPGTADGSPEANSEEGKEVEVGAGGVGAAV</sequence>
<feature type="compositionally biased region" description="Polar residues" evidence="1">
    <location>
        <begin position="35"/>
        <end position="53"/>
    </location>
</feature>
<comment type="caution">
    <text evidence="2">The sequence shown here is derived from an EMBL/GenBank/DDBJ whole genome shotgun (WGS) entry which is preliminary data.</text>
</comment>
<feature type="compositionally biased region" description="Basic and acidic residues" evidence="1">
    <location>
        <begin position="415"/>
        <end position="429"/>
    </location>
</feature>
<feature type="compositionally biased region" description="Low complexity" evidence="1">
    <location>
        <begin position="383"/>
        <end position="399"/>
    </location>
</feature>
<evidence type="ECO:0000313" key="3">
    <source>
        <dbReference type="Proteomes" id="UP001187682"/>
    </source>
</evidence>
<organism evidence="2 3">
    <name type="scientific">Cephalotrichum gorgonifer</name>
    <dbReference type="NCBI Taxonomy" id="2041049"/>
    <lineage>
        <taxon>Eukaryota</taxon>
        <taxon>Fungi</taxon>
        <taxon>Dikarya</taxon>
        <taxon>Ascomycota</taxon>
        <taxon>Pezizomycotina</taxon>
        <taxon>Sordariomycetes</taxon>
        <taxon>Hypocreomycetidae</taxon>
        <taxon>Microascales</taxon>
        <taxon>Microascaceae</taxon>
        <taxon>Cephalotrichum</taxon>
    </lineage>
</organism>
<evidence type="ECO:0000313" key="2">
    <source>
        <dbReference type="EMBL" id="SPO02505.1"/>
    </source>
</evidence>
<feature type="compositionally biased region" description="Basic and acidic residues" evidence="1">
    <location>
        <begin position="161"/>
        <end position="181"/>
    </location>
</feature>
<feature type="compositionally biased region" description="Basic and acidic residues" evidence="1">
    <location>
        <begin position="77"/>
        <end position="91"/>
    </location>
</feature>
<feature type="compositionally biased region" description="Low complexity" evidence="1">
    <location>
        <begin position="626"/>
        <end position="643"/>
    </location>
</feature>
<feature type="compositionally biased region" description="Acidic residues" evidence="1">
    <location>
        <begin position="1195"/>
        <end position="1204"/>
    </location>
</feature>
<feature type="region of interest" description="Disordered" evidence="1">
    <location>
        <begin position="550"/>
        <end position="656"/>
    </location>
</feature>
<feature type="region of interest" description="Disordered" evidence="1">
    <location>
        <begin position="1"/>
        <end position="466"/>
    </location>
</feature>
<feature type="compositionally biased region" description="Acidic residues" evidence="1">
    <location>
        <begin position="219"/>
        <end position="228"/>
    </location>
</feature>
<feature type="region of interest" description="Disordered" evidence="1">
    <location>
        <begin position="701"/>
        <end position="809"/>
    </location>
</feature>
<dbReference type="Proteomes" id="UP001187682">
    <property type="component" value="Unassembled WGS sequence"/>
</dbReference>
<feature type="compositionally biased region" description="Basic and acidic residues" evidence="1">
    <location>
        <begin position="954"/>
        <end position="966"/>
    </location>
</feature>
<feature type="compositionally biased region" description="Basic residues" evidence="1">
    <location>
        <begin position="7"/>
        <end position="16"/>
    </location>
</feature>
<reference evidence="2" key="1">
    <citation type="submission" date="2018-03" db="EMBL/GenBank/DDBJ databases">
        <authorList>
            <person name="Guldener U."/>
        </authorList>
    </citation>
    <scope>NUCLEOTIDE SEQUENCE</scope>
</reference>
<gene>
    <name evidence="2" type="ORF">DNG_05178</name>
</gene>
<feature type="region of interest" description="Disordered" evidence="1">
    <location>
        <begin position="1152"/>
        <end position="1262"/>
    </location>
</feature>
<protein>
    <submittedName>
        <fullName evidence="2">Uncharacterized protein</fullName>
    </submittedName>
</protein>
<feature type="region of interest" description="Disordered" evidence="1">
    <location>
        <begin position="932"/>
        <end position="1094"/>
    </location>
</feature>
<feature type="compositionally biased region" description="Low complexity" evidence="1">
    <location>
        <begin position="1152"/>
        <end position="1161"/>
    </location>
</feature>
<feature type="compositionally biased region" description="Basic and acidic residues" evidence="1">
    <location>
        <begin position="340"/>
        <end position="356"/>
    </location>
</feature>
<feature type="compositionally biased region" description="Basic residues" evidence="1">
    <location>
        <begin position="112"/>
        <end position="121"/>
    </location>
</feature>
<evidence type="ECO:0000256" key="1">
    <source>
        <dbReference type="SAM" id="MobiDB-lite"/>
    </source>
</evidence>